<accession>A0A6G1EUD1</accession>
<evidence type="ECO:0000256" key="1">
    <source>
        <dbReference type="SAM" id="MobiDB-lite"/>
    </source>
</evidence>
<dbReference type="EMBL" id="SPHZ02000003">
    <property type="protein sequence ID" value="KAF0928273.1"/>
    <property type="molecule type" value="Genomic_DNA"/>
</dbReference>
<name>A0A6G1EUD1_9ORYZ</name>
<keyword evidence="3" id="KW-1185">Reference proteome</keyword>
<comment type="caution">
    <text evidence="2">The sequence shown here is derived from an EMBL/GenBank/DDBJ whole genome shotgun (WGS) entry which is preliminary data.</text>
</comment>
<feature type="region of interest" description="Disordered" evidence="1">
    <location>
        <begin position="57"/>
        <end position="76"/>
    </location>
</feature>
<evidence type="ECO:0000313" key="2">
    <source>
        <dbReference type="EMBL" id="KAF0928273.1"/>
    </source>
</evidence>
<gene>
    <name evidence="2" type="ORF">E2562_039370</name>
</gene>
<organism evidence="2 3">
    <name type="scientific">Oryza meyeriana var. granulata</name>
    <dbReference type="NCBI Taxonomy" id="110450"/>
    <lineage>
        <taxon>Eukaryota</taxon>
        <taxon>Viridiplantae</taxon>
        <taxon>Streptophyta</taxon>
        <taxon>Embryophyta</taxon>
        <taxon>Tracheophyta</taxon>
        <taxon>Spermatophyta</taxon>
        <taxon>Magnoliopsida</taxon>
        <taxon>Liliopsida</taxon>
        <taxon>Poales</taxon>
        <taxon>Poaceae</taxon>
        <taxon>BOP clade</taxon>
        <taxon>Oryzoideae</taxon>
        <taxon>Oryzeae</taxon>
        <taxon>Oryzinae</taxon>
        <taxon>Oryza</taxon>
        <taxon>Oryza meyeriana</taxon>
    </lineage>
</organism>
<protein>
    <submittedName>
        <fullName evidence="2">Uncharacterized protein</fullName>
    </submittedName>
</protein>
<proteinExistence type="predicted"/>
<sequence length="112" mass="11421">MGDIDVGGRIGSAVAVDSRELGRLARRLRGGVGPEARDLARKPRSGASFGCLEAVVADEEPSSPSSPAPHPVSPPAARHQLAMVALLKLEKVQRVLSLMGSHGLSGCGSGSS</sequence>
<reference evidence="2 3" key="1">
    <citation type="submission" date="2019-11" db="EMBL/GenBank/DDBJ databases">
        <title>Whole genome sequence of Oryza granulata.</title>
        <authorList>
            <person name="Li W."/>
        </authorList>
    </citation>
    <scope>NUCLEOTIDE SEQUENCE [LARGE SCALE GENOMIC DNA]</scope>
    <source>
        <strain evidence="3">cv. Menghai</strain>
        <tissue evidence="2">Leaf</tissue>
    </source>
</reference>
<dbReference type="Proteomes" id="UP000479710">
    <property type="component" value="Unassembled WGS sequence"/>
</dbReference>
<dbReference type="AlphaFoldDB" id="A0A6G1EUD1"/>
<feature type="compositionally biased region" description="Pro residues" evidence="1">
    <location>
        <begin position="64"/>
        <end position="74"/>
    </location>
</feature>
<evidence type="ECO:0000313" key="3">
    <source>
        <dbReference type="Proteomes" id="UP000479710"/>
    </source>
</evidence>